<dbReference type="InterPro" id="IPR036291">
    <property type="entry name" value="NAD(P)-bd_dom_sf"/>
</dbReference>
<evidence type="ECO:0000313" key="1">
    <source>
        <dbReference type="EMBL" id="OAH60712.1"/>
    </source>
</evidence>
<name>A0A177L5Y7_9BACI</name>
<dbReference type="PANTHER" id="PTHR43975:SF2">
    <property type="entry name" value="EG:BACR7A4.14 PROTEIN-RELATED"/>
    <property type="match status" value="1"/>
</dbReference>
<dbReference type="InterPro" id="IPR002347">
    <property type="entry name" value="SDR_fam"/>
</dbReference>
<dbReference type="STRING" id="29332.AWH48_00520"/>
<sequence>MSKRFDGTAVLVTGVGSGLGQSFALQVAKESAKLSLVDLNHDSLEEMKKDILEETPEAEILLITADVSNEEAVQNYVNETVG</sequence>
<keyword evidence="2" id="KW-1185">Reference proteome</keyword>
<dbReference type="Gene3D" id="3.40.50.720">
    <property type="entry name" value="NAD(P)-binding Rossmann-like Domain"/>
    <property type="match status" value="1"/>
</dbReference>
<gene>
    <name evidence="1" type="ORF">AWH49_02880</name>
</gene>
<proteinExistence type="predicted"/>
<dbReference type="RefSeq" id="WP_063965935.1">
    <property type="nucleotide sequence ID" value="NZ_JBCNAN010000009.1"/>
</dbReference>
<organism evidence="1 2">
    <name type="scientific">Domibacillus aminovorans</name>
    <dbReference type="NCBI Taxonomy" id="29332"/>
    <lineage>
        <taxon>Bacteria</taxon>
        <taxon>Bacillati</taxon>
        <taxon>Bacillota</taxon>
        <taxon>Bacilli</taxon>
        <taxon>Bacillales</taxon>
        <taxon>Bacillaceae</taxon>
        <taxon>Domibacillus</taxon>
    </lineage>
</organism>
<dbReference type="AlphaFoldDB" id="A0A177L5Y7"/>
<reference evidence="1 2" key="1">
    <citation type="submission" date="2016-01" db="EMBL/GenBank/DDBJ databases">
        <title>Investigation of taxonomic status of Bacillus aminovorans.</title>
        <authorList>
            <person name="Verma A."/>
            <person name="Pal Y."/>
            <person name="Krishnamurthi S."/>
        </authorList>
    </citation>
    <scope>NUCLEOTIDE SEQUENCE [LARGE SCALE GENOMIC DNA]</scope>
    <source>
        <strain evidence="1 2">DSM 1314</strain>
    </source>
</reference>
<dbReference type="EMBL" id="LQWY01000034">
    <property type="protein sequence ID" value="OAH60712.1"/>
    <property type="molecule type" value="Genomic_DNA"/>
</dbReference>
<dbReference type="SUPFAM" id="SSF51735">
    <property type="entry name" value="NAD(P)-binding Rossmann-fold domains"/>
    <property type="match status" value="1"/>
</dbReference>
<dbReference type="PANTHER" id="PTHR43975">
    <property type="entry name" value="ZGC:101858"/>
    <property type="match status" value="1"/>
</dbReference>
<evidence type="ECO:0000313" key="2">
    <source>
        <dbReference type="Proteomes" id="UP000076935"/>
    </source>
</evidence>
<dbReference type="Pfam" id="PF00106">
    <property type="entry name" value="adh_short"/>
    <property type="match status" value="1"/>
</dbReference>
<comment type="caution">
    <text evidence="1">The sequence shown here is derived from an EMBL/GenBank/DDBJ whole genome shotgun (WGS) entry which is preliminary data.</text>
</comment>
<evidence type="ECO:0008006" key="3">
    <source>
        <dbReference type="Google" id="ProtNLM"/>
    </source>
</evidence>
<accession>A0A177L5Y7</accession>
<dbReference type="Proteomes" id="UP000076935">
    <property type="component" value="Unassembled WGS sequence"/>
</dbReference>
<protein>
    <recommendedName>
        <fullName evidence="3">Short-chain dehydrogenase</fullName>
    </recommendedName>
</protein>